<dbReference type="HAMAP" id="MF_03054">
    <property type="entry name" value="CTU2"/>
    <property type="match status" value="1"/>
</dbReference>
<dbReference type="PANTHER" id="PTHR20882:SF14">
    <property type="entry name" value="CYTOPLASMIC TRNA 2-THIOLATION PROTEIN 2"/>
    <property type="match status" value="1"/>
</dbReference>
<proteinExistence type="inferred from homology"/>
<keyword evidence="2 3" id="KW-0819">tRNA processing</keyword>
<dbReference type="SUPFAM" id="SSF52402">
    <property type="entry name" value="Adenine nucleotide alpha hydrolases-like"/>
    <property type="match status" value="1"/>
</dbReference>
<sequence>MVQKACLKCKTADATVLIRHAYYCQTCFIYAVVGKYRTIINKSKAIARIKGKVLLACSGGPSSIAMLHLTKDFMHVEPHQKKKIQLLESATICHIDESALFQEQKDTAGYLERIAKEHFPKMDFITQPMEDIFSSEFLGDQSFSSALKPVDGSNDYELLTQVIDQKLPSTRNECAEALKSLFNGIGKNTAKEDLYWHIKQAMLVNIARREKCSYIFMADTATRQAIKMISMTSKGRGYSIPLDVGAENDVSFSDVAILRPMKDMLAKEIGLYNRFQGLDGFVTAPTNFGTRAPVKSSIEKLTEHFIATLDRGFPSTVSTISRTTSKLTPSTDIDLNQTCAMCHMPYESGIEDWRRRITVSRTKDQDQSLAQETNNASSLIDVNESLCYSCQVNLKDYKSDTIEKLPPYITQKILQEKKQDSLREQIKDFILDDNL</sequence>
<comment type="subcellular location">
    <subcellularLocation>
        <location evidence="3">Cytoplasm</location>
    </subcellularLocation>
</comment>
<name>A0A077WC23_9FUNG</name>
<dbReference type="OrthoDB" id="25129at2759"/>
<dbReference type="InterPro" id="IPR014729">
    <property type="entry name" value="Rossmann-like_a/b/a_fold"/>
</dbReference>
<dbReference type="InterPro" id="IPR019407">
    <property type="entry name" value="CTU2"/>
</dbReference>
<keyword evidence="1 3" id="KW-0963">Cytoplasm</keyword>
<dbReference type="GO" id="GO:0016779">
    <property type="term" value="F:nucleotidyltransferase activity"/>
    <property type="evidence" value="ECO:0007669"/>
    <property type="project" value="UniProtKB-UniRule"/>
</dbReference>
<evidence type="ECO:0000256" key="3">
    <source>
        <dbReference type="HAMAP-Rule" id="MF_03054"/>
    </source>
</evidence>
<comment type="pathway">
    <text evidence="3">tRNA modification; 5-methoxycarbonylmethyl-2-thiouridine-tRNA biosynthesis.</text>
</comment>
<comment type="similarity">
    <text evidence="3">Belongs to the CTU2/NCS2 family.</text>
</comment>
<dbReference type="GO" id="GO:0002143">
    <property type="term" value="P:tRNA wobble position uridine thiolation"/>
    <property type="evidence" value="ECO:0007669"/>
    <property type="project" value="TreeGrafter"/>
</dbReference>
<dbReference type="GO" id="GO:0000049">
    <property type="term" value="F:tRNA binding"/>
    <property type="evidence" value="ECO:0007669"/>
    <property type="project" value="InterPro"/>
</dbReference>
<organism evidence="4">
    <name type="scientific">Lichtheimia ramosa</name>
    <dbReference type="NCBI Taxonomy" id="688394"/>
    <lineage>
        <taxon>Eukaryota</taxon>
        <taxon>Fungi</taxon>
        <taxon>Fungi incertae sedis</taxon>
        <taxon>Mucoromycota</taxon>
        <taxon>Mucoromycotina</taxon>
        <taxon>Mucoromycetes</taxon>
        <taxon>Mucorales</taxon>
        <taxon>Lichtheimiaceae</taxon>
        <taxon>Lichtheimia</taxon>
    </lineage>
</organism>
<evidence type="ECO:0000256" key="1">
    <source>
        <dbReference type="ARBA" id="ARBA00022490"/>
    </source>
</evidence>
<dbReference type="PANTHER" id="PTHR20882">
    <property type="entry name" value="CYTOPLASMIC TRNA 2-THIOLATION PROTEIN 2"/>
    <property type="match status" value="1"/>
</dbReference>
<dbReference type="UniPathway" id="UPA00988"/>
<dbReference type="EMBL" id="LK023315">
    <property type="protein sequence ID" value="CDS04666.1"/>
    <property type="molecule type" value="Genomic_DNA"/>
</dbReference>
<gene>
    <name evidence="3" type="primary">NCS2</name>
    <name evidence="3" type="synonym">CTU2</name>
    <name evidence="4" type="ORF">LRAMOSA07229</name>
</gene>
<accession>A0A077WC23</accession>
<dbReference type="GO" id="GO:0016783">
    <property type="term" value="F:sulfurtransferase activity"/>
    <property type="evidence" value="ECO:0007669"/>
    <property type="project" value="TreeGrafter"/>
</dbReference>
<evidence type="ECO:0000256" key="2">
    <source>
        <dbReference type="ARBA" id="ARBA00022694"/>
    </source>
</evidence>
<evidence type="ECO:0000313" key="4">
    <source>
        <dbReference type="EMBL" id="CDS04666.1"/>
    </source>
</evidence>
<dbReference type="GO" id="GO:0005829">
    <property type="term" value="C:cytosol"/>
    <property type="evidence" value="ECO:0007669"/>
    <property type="project" value="TreeGrafter"/>
</dbReference>
<dbReference type="Pfam" id="PF10288">
    <property type="entry name" value="CTU2"/>
    <property type="match status" value="1"/>
</dbReference>
<dbReference type="Gene3D" id="3.40.50.620">
    <property type="entry name" value="HUPs"/>
    <property type="match status" value="1"/>
</dbReference>
<dbReference type="GO" id="GO:0032447">
    <property type="term" value="P:protein urmylation"/>
    <property type="evidence" value="ECO:0007669"/>
    <property type="project" value="UniProtKB-UniRule"/>
</dbReference>
<reference evidence="4" key="1">
    <citation type="journal article" date="2014" name="Genome Announc.">
        <title>De novo whole-genome sequence and genome annotation of Lichtheimia ramosa.</title>
        <authorList>
            <person name="Linde J."/>
            <person name="Schwartze V."/>
            <person name="Binder U."/>
            <person name="Lass-Florl C."/>
            <person name="Voigt K."/>
            <person name="Horn F."/>
        </authorList>
    </citation>
    <scope>NUCLEOTIDE SEQUENCE</scope>
    <source>
        <strain evidence="4">JMRC FSU:6197</strain>
    </source>
</reference>
<comment type="function">
    <text evidence="3">Plays a central role in 2-thiolation of mcm(5)S(2)U at tRNA wobble positions of tRNA(Lys), tRNA(Glu) and tRNA(Gln). May act by forming a heterodimer with NCS6 that ligates sulfur from thiocarboxylated URM1 onto the uridine of tRNAs at wobble position. Prior mcm(5) tRNA modification by the elongator complex is required for 2-thiolation. May also be involved in protein urmylation.</text>
</comment>
<protein>
    <recommendedName>
        <fullName evidence="3">Cytoplasmic tRNA 2-thiolation protein 2</fullName>
    </recommendedName>
</protein>
<dbReference type="AlphaFoldDB" id="A0A077WC23"/>